<dbReference type="InterPro" id="IPR022644">
    <property type="entry name" value="De-COase2_N"/>
</dbReference>
<reference evidence="11" key="1">
    <citation type="submission" date="2024-05" db="EMBL/GenBank/DDBJ databases">
        <title>Herbiconiux sp. A18JL235.</title>
        <authorList>
            <person name="Zhang G."/>
        </authorList>
    </citation>
    <scope>NUCLEOTIDE SEQUENCE</scope>
    <source>
        <strain evidence="11">A18JL235</strain>
    </source>
</reference>
<feature type="binding site" evidence="6">
    <location>
        <begin position="312"/>
        <end position="315"/>
    </location>
    <ligand>
        <name>pyridoxal 5'-phosphate</name>
        <dbReference type="ChEBI" id="CHEBI:597326"/>
    </ligand>
</feature>
<dbReference type="SUPFAM" id="SSF50621">
    <property type="entry name" value="Alanine racemase C-terminal domain-like"/>
    <property type="match status" value="1"/>
</dbReference>
<sequence>MTSSPLAPEWLSEPADADALPPLVWPATAGRTAAGEIEIGGVAVSRLAERFGTPLYVVDETDARARAVEVRAAFDTAAAEAGTRAKVYYAGKAFLTIEVARWMSEAGLSIDVCSGGELAVALAAGVDPAHLGLHGNNKSLDEIERAVATGVGVIVLDSAIEIERVAATAARLGRVQEVRLRVNSGVHAHTHDFLATAHEDQKFGVRLDQAAEYVAAIRSHESLRFLGLHCHIGSQIFGSEGFAESAARLLELQAELLADGDVPELNLGGGFGIAYTTADDPTPIAELASLIVGTVATECARLGIPVPALAFEPGRTVIGRSGATLYEVGTIKDVLVGADGTDSVRRYVSVDGGMSDNARPALYGADYSVRLANRTSDADAALVRVVGKHCESGDIVVQADYLPGDVAPGDLVMVPATGAYCWSLSSNYNYLGRPAVVAVAGGEARVLIRRETEHDLLARDTAYLGESR</sequence>
<dbReference type="EMBL" id="CP162511">
    <property type="protein sequence ID" value="XDI07157.1"/>
    <property type="molecule type" value="Genomic_DNA"/>
</dbReference>
<dbReference type="GO" id="GO:0009089">
    <property type="term" value="P:lysine biosynthetic process via diaminopimelate"/>
    <property type="evidence" value="ECO:0007669"/>
    <property type="project" value="UniProtKB-UniRule"/>
</dbReference>
<proteinExistence type="inferred from homology"/>
<dbReference type="SUPFAM" id="SSF51419">
    <property type="entry name" value="PLP-binding barrel"/>
    <property type="match status" value="1"/>
</dbReference>
<comment type="subunit">
    <text evidence="6">Homodimer.</text>
</comment>
<keyword evidence="4 6" id="KW-0457">Lysine biosynthesis</keyword>
<evidence type="ECO:0000259" key="10">
    <source>
        <dbReference type="Pfam" id="PF02784"/>
    </source>
</evidence>
<dbReference type="CDD" id="cd06828">
    <property type="entry name" value="PLPDE_III_DapDC"/>
    <property type="match status" value="1"/>
</dbReference>
<dbReference type="PANTHER" id="PTHR43727:SF2">
    <property type="entry name" value="GROUP IV DECARBOXYLASE"/>
    <property type="match status" value="1"/>
</dbReference>
<comment type="pathway">
    <text evidence="6 9">Amino-acid biosynthesis; L-lysine biosynthesis via DAP pathway; L-lysine from DL-2,6-diaminopimelate: step 1/1.</text>
</comment>
<dbReference type="AlphaFoldDB" id="A0AB39BM44"/>
<feature type="binding site" evidence="6">
    <location>
        <position position="420"/>
    </location>
    <ligand>
        <name>substrate</name>
    </ligand>
</feature>
<dbReference type="PROSITE" id="PS00879">
    <property type="entry name" value="ODR_DC_2_2"/>
    <property type="match status" value="1"/>
</dbReference>
<feature type="binding site" evidence="6">
    <location>
        <position position="420"/>
    </location>
    <ligand>
        <name>pyridoxal 5'-phosphate</name>
        <dbReference type="ChEBI" id="CHEBI:597326"/>
    </ligand>
</feature>
<organism evidence="11">
    <name type="scientific">Herbiconiux sp. A18JL235</name>
    <dbReference type="NCBI Taxonomy" id="3152363"/>
    <lineage>
        <taxon>Bacteria</taxon>
        <taxon>Bacillati</taxon>
        <taxon>Actinomycetota</taxon>
        <taxon>Actinomycetes</taxon>
        <taxon>Micrococcales</taxon>
        <taxon>Microbacteriaceae</taxon>
        <taxon>Herbiconiux</taxon>
    </lineage>
</organism>
<feature type="binding site" evidence="6">
    <location>
        <position position="270"/>
    </location>
    <ligand>
        <name>pyridoxal 5'-phosphate</name>
        <dbReference type="ChEBI" id="CHEBI:597326"/>
    </ligand>
</feature>
<dbReference type="InterPro" id="IPR009006">
    <property type="entry name" value="Ala_racemase/Decarboxylase_C"/>
</dbReference>
<evidence type="ECO:0000256" key="1">
    <source>
        <dbReference type="ARBA" id="ARBA00001933"/>
    </source>
</evidence>
<dbReference type="InterPro" id="IPR002986">
    <property type="entry name" value="DAP_deCOOHase_LysA"/>
</dbReference>
<keyword evidence="5 6" id="KW-0456">Lyase</keyword>
<keyword evidence="3 6" id="KW-0663">Pyridoxal phosphate</keyword>
<dbReference type="Gene3D" id="3.20.20.10">
    <property type="entry name" value="Alanine racemase"/>
    <property type="match status" value="1"/>
</dbReference>
<evidence type="ECO:0000256" key="5">
    <source>
        <dbReference type="ARBA" id="ARBA00023239"/>
    </source>
</evidence>
<evidence type="ECO:0000256" key="3">
    <source>
        <dbReference type="ARBA" id="ARBA00022898"/>
    </source>
</evidence>
<dbReference type="InterPro" id="IPR022657">
    <property type="entry name" value="De-COase2_CS"/>
</dbReference>
<accession>A0AB39BM44</accession>
<evidence type="ECO:0000256" key="8">
    <source>
        <dbReference type="PIRSR" id="PIRSR600183-50"/>
    </source>
</evidence>
<comment type="similarity">
    <text evidence="6">Belongs to the Orn/Lys/Arg decarboxylase class-II family. LysA subfamily.</text>
</comment>
<comment type="cofactor">
    <cofactor evidence="1 6 8 9">
        <name>pyridoxal 5'-phosphate</name>
        <dbReference type="ChEBI" id="CHEBI:597326"/>
    </cofactor>
</comment>
<dbReference type="HAMAP" id="MF_02120">
    <property type="entry name" value="LysA"/>
    <property type="match status" value="1"/>
</dbReference>
<feature type="modified residue" description="N6-(pyridoxal phosphate)lysine" evidence="6 8">
    <location>
        <position position="92"/>
    </location>
</feature>
<dbReference type="NCBIfam" id="TIGR01048">
    <property type="entry name" value="lysA"/>
    <property type="match status" value="1"/>
</dbReference>
<feature type="binding site" evidence="6">
    <location>
        <position position="315"/>
    </location>
    <ligand>
        <name>substrate</name>
    </ligand>
</feature>
<name>A0AB39BM44_9MICO</name>
<comment type="function">
    <text evidence="6">Specifically catalyzes the decarboxylation of meso-diaminopimelate (meso-DAP) to L-lysine.</text>
</comment>
<dbReference type="PRINTS" id="PR01179">
    <property type="entry name" value="ODADCRBXLASE"/>
</dbReference>
<dbReference type="InterPro" id="IPR022653">
    <property type="entry name" value="De-COase2_pyr-phos_BS"/>
</dbReference>
<evidence type="ECO:0000256" key="7">
    <source>
        <dbReference type="NCBIfam" id="TIGR01048"/>
    </source>
</evidence>
<dbReference type="FunFam" id="3.20.20.10:FF:000003">
    <property type="entry name" value="Diaminopimelate decarboxylase"/>
    <property type="match status" value="1"/>
</dbReference>
<dbReference type="InterPro" id="IPR000183">
    <property type="entry name" value="Orn/DAP/Arg_de-COase"/>
</dbReference>
<dbReference type="GO" id="GO:0030170">
    <property type="term" value="F:pyridoxal phosphate binding"/>
    <property type="evidence" value="ECO:0007669"/>
    <property type="project" value="UniProtKB-UniRule"/>
</dbReference>
<feature type="domain" description="Orn/DAP/Arg decarboxylase 2 N-terminal" evidence="10">
    <location>
        <begin position="70"/>
        <end position="317"/>
    </location>
</feature>
<evidence type="ECO:0000256" key="4">
    <source>
        <dbReference type="ARBA" id="ARBA00023154"/>
    </source>
</evidence>
<feature type="binding site" evidence="6">
    <location>
        <position position="359"/>
    </location>
    <ligand>
        <name>substrate</name>
    </ligand>
</feature>
<evidence type="ECO:0000256" key="9">
    <source>
        <dbReference type="RuleBase" id="RU003738"/>
    </source>
</evidence>
<evidence type="ECO:0000313" key="11">
    <source>
        <dbReference type="EMBL" id="XDI07157.1"/>
    </source>
</evidence>
<dbReference type="RefSeq" id="WP_368499532.1">
    <property type="nucleotide sequence ID" value="NZ_CP162511.1"/>
</dbReference>
<feature type="active site" description="Proton donor" evidence="8">
    <location>
        <position position="390"/>
    </location>
</feature>
<keyword evidence="2 6" id="KW-0210">Decarboxylase</keyword>
<dbReference type="GO" id="GO:0008836">
    <property type="term" value="F:diaminopimelate decarboxylase activity"/>
    <property type="evidence" value="ECO:0007669"/>
    <property type="project" value="UniProtKB-UniRule"/>
</dbReference>
<dbReference type="PRINTS" id="PR01181">
    <property type="entry name" value="DAPDCRBXLASE"/>
</dbReference>
<dbReference type="EC" id="4.1.1.20" evidence="6 7"/>
<feature type="binding site" evidence="6">
    <location>
        <position position="363"/>
    </location>
    <ligand>
        <name>substrate</name>
    </ligand>
</feature>
<dbReference type="PROSITE" id="PS00878">
    <property type="entry name" value="ODR_DC_2_1"/>
    <property type="match status" value="1"/>
</dbReference>
<protein>
    <recommendedName>
        <fullName evidence="6 7">Diaminopimelate decarboxylase</fullName>
        <shortName evidence="6">DAP decarboxylase</shortName>
        <shortName evidence="6">DAPDC</shortName>
        <ecNumber evidence="6 7">4.1.1.20</ecNumber>
    </recommendedName>
</protein>
<dbReference type="InterPro" id="IPR029066">
    <property type="entry name" value="PLP-binding_barrel"/>
</dbReference>
<comment type="catalytic activity">
    <reaction evidence="6 9">
        <text>meso-2,6-diaminopimelate + H(+) = L-lysine + CO2</text>
        <dbReference type="Rhea" id="RHEA:15101"/>
        <dbReference type="ChEBI" id="CHEBI:15378"/>
        <dbReference type="ChEBI" id="CHEBI:16526"/>
        <dbReference type="ChEBI" id="CHEBI:32551"/>
        <dbReference type="ChEBI" id="CHEBI:57791"/>
        <dbReference type="EC" id="4.1.1.20"/>
    </reaction>
</comment>
<evidence type="ECO:0000256" key="2">
    <source>
        <dbReference type="ARBA" id="ARBA00022793"/>
    </source>
</evidence>
<dbReference type="Pfam" id="PF02784">
    <property type="entry name" value="Orn_Arg_deC_N"/>
    <property type="match status" value="1"/>
</dbReference>
<evidence type="ECO:0000256" key="6">
    <source>
        <dbReference type="HAMAP-Rule" id="MF_02120"/>
    </source>
</evidence>
<dbReference type="Gene3D" id="2.40.37.10">
    <property type="entry name" value="Lyase, Ornithine Decarboxylase, Chain A, domain 1"/>
    <property type="match status" value="1"/>
</dbReference>
<keyword evidence="6" id="KW-0028">Amino-acid biosynthesis</keyword>
<gene>
    <name evidence="6 11" type="primary">lysA</name>
    <name evidence="11" type="ORF">ABFY20_08670</name>
</gene>
<feature type="binding site" evidence="6">
    <location>
        <position position="391"/>
    </location>
    <ligand>
        <name>substrate</name>
    </ligand>
</feature>
<dbReference type="PANTHER" id="PTHR43727">
    <property type="entry name" value="DIAMINOPIMELATE DECARBOXYLASE"/>
    <property type="match status" value="1"/>
</dbReference>